<protein>
    <submittedName>
        <fullName evidence="1">DUF2007 domain-containing protein</fullName>
    </submittedName>
</protein>
<name>A0A8J6NKX3_9CHLR</name>
<comment type="caution">
    <text evidence="1">The sequence shown here is derived from an EMBL/GenBank/DDBJ whole genome shotgun (WGS) entry which is preliminary data.</text>
</comment>
<organism evidence="1 2">
    <name type="scientific">Candidatus Desulfolinea nitratireducens</name>
    <dbReference type="NCBI Taxonomy" id="2841698"/>
    <lineage>
        <taxon>Bacteria</taxon>
        <taxon>Bacillati</taxon>
        <taxon>Chloroflexota</taxon>
        <taxon>Anaerolineae</taxon>
        <taxon>Anaerolineales</taxon>
        <taxon>Anaerolineales incertae sedis</taxon>
        <taxon>Candidatus Desulfolinea</taxon>
    </lineage>
</organism>
<proteinExistence type="predicted"/>
<dbReference type="EMBL" id="JACNJN010000212">
    <property type="protein sequence ID" value="MBC8336920.1"/>
    <property type="molecule type" value="Genomic_DNA"/>
</dbReference>
<dbReference type="AlphaFoldDB" id="A0A8J6NKX3"/>
<sequence>MSAMTWELLTEVYDRIEAEMMKSALEALEIPVELAQESVGGTIPVSFGKFAKVHIFVPKEKVKEASAWLDGYNNAPQN</sequence>
<accession>A0A8J6NKX3</accession>
<gene>
    <name evidence="1" type="ORF">H8E29_16820</name>
</gene>
<evidence type="ECO:0000313" key="1">
    <source>
        <dbReference type="EMBL" id="MBC8336920.1"/>
    </source>
</evidence>
<evidence type="ECO:0000313" key="2">
    <source>
        <dbReference type="Proteomes" id="UP000614469"/>
    </source>
</evidence>
<reference evidence="1 2" key="1">
    <citation type="submission" date="2020-08" db="EMBL/GenBank/DDBJ databases">
        <title>Bridging the membrane lipid divide: bacteria of the FCB group superphylum have the potential to synthesize archaeal ether lipids.</title>
        <authorList>
            <person name="Villanueva L."/>
            <person name="Von Meijenfeldt F.A.B."/>
            <person name="Westbye A.B."/>
            <person name="Yadav S."/>
            <person name="Hopmans E.C."/>
            <person name="Dutilh B.E."/>
            <person name="Sinninghe Damste J.S."/>
        </authorList>
    </citation>
    <scope>NUCLEOTIDE SEQUENCE [LARGE SCALE GENOMIC DNA]</scope>
    <source>
        <strain evidence="1">NIOZ-UU36</strain>
    </source>
</reference>
<dbReference type="Proteomes" id="UP000614469">
    <property type="component" value="Unassembled WGS sequence"/>
</dbReference>